<name>A0A3B1CYM9_9ZZZZ</name>
<dbReference type="NCBIfam" id="TIGR00521">
    <property type="entry name" value="coaBC_dfp"/>
    <property type="match status" value="1"/>
</dbReference>
<evidence type="ECO:0000259" key="4">
    <source>
        <dbReference type="Pfam" id="PF04127"/>
    </source>
</evidence>
<dbReference type="PANTHER" id="PTHR14359:SF6">
    <property type="entry name" value="PHOSPHOPANTOTHENOYLCYSTEINE DECARBOXYLASE"/>
    <property type="match status" value="1"/>
</dbReference>
<feature type="domain" description="DNA/pantothenate metabolism flavoprotein C-terminal" evidence="4">
    <location>
        <begin position="199"/>
        <end position="406"/>
    </location>
</feature>
<evidence type="ECO:0000256" key="1">
    <source>
        <dbReference type="ARBA" id="ARBA00022793"/>
    </source>
</evidence>
<dbReference type="InterPro" id="IPR007085">
    <property type="entry name" value="DNA/pantothenate-metab_flavo_C"/>
</dbReference>
<dbReference type="Pfam" id="PF04127">
    <property type="entry name" value="DFP"/>
    <property type="match status" value="1"/>
</dbReference>
<dbReference type="SUPFAM" id="SSF52507">
    <property type="entry name" value="Homo-oligomeric flavin-containing Cys decarboxylases, HFCD"/>
    <property type="match status" value="1"/>
</dbReference>
<organism evidence="5">
    <name type="scientific">hydrothermal vent metagenome</name>
    <dbReference type="NCBI Taxonomy" id="652676"/>
    <lineage>
        <taxon>unclassified sequences</taxon>
        <taxon>metagenomes</taxon>
        <taxon>ecological metagenomes</taxon>
    </lineage>
</organism>
<keyword evidence="2 5" id="KW-0456">Lyase</keyword>
<dbReference type="EMBL" id="UOGF01000077">
    <property type="protein sequence ID" value="VAX31681.1"/>
    <property type="molecule type" value="Genomic_DNA"/>
</dbReference>
<dbReference type="InterPro" id="IPR036551">
    <property type="entry name" value="Flavin_trans-like"/>
</dbReference>
<dbReference type="Pfam" id="PF02441">
    <property type="entry name" value="Flavoprotein"/>
    <property type="match status" value="1"/>
</dbReference>
<evidence type="ECO:0000313" key="5">
    <source>
        <dbReference type="EMBL" id="VAX31681.1"/>
    </source>
</evidence>
<reference evidence="5" key="1">
    <citation type="submission" date="2018-06" db="EMBL/GenBank/DDBJ databases">
        <authorList>
            <person name="Zhirakovskaya E."/>
        </authorList>
    </citation>
    <scope>NUCLEOTIDE SEQUENCE</scope>
</reference>
<dbReference type="AlphaFoldDB" id="A0A3B1CYM9"/>
<evidence type="ECO:0000259" key="3">
    <source>
        <dbReference type="Pfam" id="PF02441"/>
    </source>
</evidence>
<dbReference type="SUPFAM" id="SSF102645">
    <property type="entry name" value="CoaB-like"/>
    <property type="match status" value="1"/>
</dbReference>
<dbReference type="GO" id="GO:0010181">
    <property type="term" value="F:FMN binding"/>
    <property type="evidence" value="ECO:0007669"/>
    <property type="project" value="InterPro"/>
</dbReference>
<keyword evidence="1" id="KW-0210">Decarboxylase</keyword>
<dbReference type="EC" id="6.3.2.5" evidence="5"/>
<proteinExistence type="inferred from homology"/>
<dbReference type="InterPro" id="IPR005252">
    <property type="entry name" value="CoaBC"/>
</dbReference>
<dbReference type="GO" id="GO:0015937">
    <property type="term" value="P:coenzyme A biosynthetic process"/>
    <property type="evidence" value="ECO:0007669"/>
    <property type="project" value="InterPro"/>
</dbReference>
<dbReference type="EC" id="4.1.1.36" evidence="5"/>
<feature type="domain" description="Flavoprotein" evidence="3">
    <location>
        <begin position="20"/>
        <end position="190"/>
    </location>
</feature>
<gene>
    <name evidence="5" type="ORF">MNBD_NITROSPIRAE01-2001</name>
</gene>
<accession>A0A3B1CYM9</accession>
<dbReference type="GO" id="GO:0004633">
    <property type="term" value="F:phosphopantothenoylcysteine decarboxylase activity"/>
    <property type="evidence" value="ECO:0007669"/>
    <property type="project" value="UniProtKB-EC"/>
</dbReference>
<sequence length="416" mass="44803">MIVATGSGGPPVGNTALSGKTVLLGITGSIAAYKSLTLLRDLKAAGAEVRVVLTKTAARFVPALTLQVFSEHPVQTDLFESENEMAHIHLAQEADLVLIAPVTAHFMAKMVMGLNDDLLSSILLATTAPVIIAPAMDLGMWAHPATQDNVSILIKRGLKIIGPEVGRLASGKTGMGRFSEPENILKQVLNIFSETPPLMAGERVLVTAGPTEEAIDPVRFISNRSSGKMGYAIAETAKRWGARVVLISGPTALPEPEDVELIRVRSAKEMKIAVERFLPESSLVVMAAAVGDYRPRNVAPEKIKKIGTGYFIELEETEDILAERPTGPKGQVVVGFAAETQDVIENARRKLKKKRLDLIVANDITAEGAGFDVETNIVHLIDAKGKVTSPPKQLKQHIAEHLLKAALEIKQHRTNR</sequence>
<dbReference type="HAMAP" id="MF_02225">
    <property type="entry name" value="CoaBC"/>
    <property type="match status" value="1"/>
</dbReference>
<dbReference type="GO" id="GO:0015941">
    <property type="term" value="P:pantothenate catabolic process"/>
    <property type="evidence" value="ECO:0007669"/>
    <property type="project" value="InterPro"/>
</dbReference>
<protein>
    <submittedName>
        <fullName evidence="5">Phosphopantothenoylcysteine decarboxylase / Phosphopantothenoylcysteine synthetase</fullName>
        <ecNumber evidence="5">4.1.1.36</ecNumber>
        <ecNumber evidence="5">6.3.2.5</ecNumber>
    </submittedName>
</protein>
<dbReference type="GO" id="GO:0071513">
    <property type="term" value="C:phosphopantothenoylcysteine decarboxylase complex"/>
    <property type="evidence" value="ECO:0007669"/>
    <property type="project" value="TreeGrafter"/>
</dbReference>
<keyword evidence="5" id="KW-0436">Ligase</keyword>
<evidence type="ECO:0000256" key="2">
    <source>
        <dbReference type="ARBA" id="ARBA00023239"/>
    </source>
</evidence>
<dbReference type="PANTHER" id="PTHR14359">
    <property type="entry name" value="HOMO-OLIGOMERIC FLAVIN CONTAINING CYS DECARBOXYLASE FAMILY"/>
    <property type="match status" value="1"/>
</dbReference>
<dbReference type="InterPro" id="IPR003382">
    <property type="entry name" value="Flavoprotein"/>
</dbReference>
<dbReference type="Gene3D" id="3.40.50.10300">
    <property type="entry name" value="CoaB-like"/>
    <property type="match status" value="1"/>
</dbReference>
<dbReference type="Gene3D" id="3.40.50.1950">
    <property type="entry name" value="Flavin prenyltransferase-like"/>
    <property type="match status" value="1"/>
</dbReference>
<dbReference type="GO" id="GO:0004632">
    <property type="term" value="F:phosphopantothenate--cysteine ligase activity"/>
    <property type="evidence" value="ECO:0007669"/>
    <property type="project" value="UniProtKB-EC"/>
</dbReference>
<dbReference type="InterPro" id="IPR035929">
    <property type="entry name" value="CoaB-like_sf"/>
</dbReference>